<accession>A0ABU2D3V0</accession>
<evidence type="ECO:0000313" key="2">
    <source>
        <dbReference type="Proteomes" id="UP001246244"/>
    </source>
</evidence>
<protein>
    <submittedName>
        <fullName evidence="1">Uncharacterized protein</fullName>
    </submittedName>
</protein>
<keyword evidence="2" id="KW-1185">Reference proteome</keyword>
<organism evidence="1 2">
    <name type="scientific">Methanosarcina baikalica</name>
    <dbReference type="NCBI Taxonomy" id="3073890"/>
    <lineage>
        <taxon>Archaea</taxon>
        <taxon>Methanobacteriati</taxon>
        <taxon>Methanobacteriota</taxon>
        <taxon>Stenosarchaea group</taxon>
        <taxon>Methanomicrobia</taxon>
        <taxon>Methanosarcinales</taxon>
        <taxon>Methanosarcinaceae</taxon>
        <taxon>Methanosarcina</taxon>
    </lineage>
</organism>
<reference evidence="2" key="1">
    <citation type="submission" date="2023-07" db="EMBL/GenBank/DDBJ databases">
        <title>Whole-genome sequencing of a new Methanosarcina sp. Z-7115.</title>
        <authorList>
            <person name="Zhilina T.N."/>
            <person name="Merkel A.Y."/>
        </authorList>
    </citation>
    <scope>NUCLEOTIDE SEQUENCE [LARGE SCALE GENOMIC DNA]</scope>
    <source>
        <strain evidence="2">Z-7115</strain>
    </source>
</reference>
<sequence length="113" mass="13110">MVNEIIDFEPFTLNDLDAVLDMIKTTHISENYKSGLVNTANWMFDDIVYLEINTIDFAKKALREAEQRLMDARVGASEEDLKKAEFLEQTMLNRLKHRLVRTIEGACPDCIDW</sequence>
<gene>
    <name evidence="1" type="ORF">RG963_12930</name>
</gene>
<evidence type="ECO:0000313" key="1">
    <source>
        <dbReference type="EMBL" id="MDR7666665.1"/>
    </source>
</evidence>
<dbReference type="EMBL" id="JAVKPK010000061">
    <property type="protein sequence ID" value="MDR7666665.1"/>
    <property type="molecule type" value="Genomic_DNA"/>
</dbReference>
<comment type="caution">
    <text evidence="1">The sequence shown here is derived from an EMBL/GenBank/DDBJ whole genome shotgun (WGS) entry which is preliminary data.</text>
</comment>
<proteinExistence type="predicted"/>
<dbReference type="Proteomes" id="UP001246244">
    <property type="component" value="Unassembled WGS sequence"/>
</dbReference>
<dbReference type="RefSeq" id="WP_310576694.1">
    <property type="nucleotide sequence ID" value="NZ_JAVKPK010000061.1"/>
</dbReference>
<name>A0ABU2D3V0_9EURY</name>